<dbReference type="Proteomes" id="UP000231658">
    <property type="component" value="Unassembled WGS sequence"/>
</dbReference>
<organism evidence="2 3">
    <name type="scientific">Candidatus Terasakiella magnetica</name>
    <dbReference type="NCBI Taxonomy" id="1867952"/>
    <lineage>
        <taxon>Bacteria</taxon>
        <taxon>Pseudomonadati</taxon>
        <taxon>Pseudomonadota</taxon>
        <taxon>Alphaproteobacteria</taxon>
        <taxon>Rhodospirillales</taxon>
        <taxon>Terasakiellaceae</taxon>
        <taxon>Terasakiella</taxon>
    </lineage>
</organism>
<dbReference type="STRING" id="1867952.MTBPR1_40023"/>
<evidence type="ECO:0000313" key="2">
    <source>
        <dbReference type="EMBL" id="SCA57000.1"/>
    </source>
</evidence>
<keyword evidence="3" id="KW-1185">Reference proteome</keyword>
<evidence type="ECO:0000256" key="1">
    <source>
        <dbReference type="SAM" id="SignalP"/>
    </source>
</evidence>
<dbReference type="OrthoDB" id="14727at2"/>
<feature type="chain" id="PRO_5008680781" description="Metal-binding protein" evidence="1">
    <location>
        <begin position="22"/>
        <end position="146"/>
    </location>
</feature>
<feature type="signal peptide" evidence="1">
    <location>
        <begin position="1"/>
        <end position="21"/>
    </location>
</feature>
<dbReference type="InterPro" id="IPR007332">
    <property type="entry name" value="DUF411"/>
</dbReference>
<reference evidence="2 3" key="1">
    <citation type="submission" date="2016-07" db="EMBL/GenBank/DDBJ databases">
        <authorList>
            <person name="Lefevre C.T."/>
        </authorList>
    </citation>
    <scope>NUCLEOTIDE SEQUENCE [LARGE SCALE GENOMIC DNA]</scope>
    <source>
        <strain evidence="2">PR1</strain>
    </source>
</reference>
<dbReference type="EMBL" id="FLYE01000034">
    <property type="protein sequence ID" value="SCA57000.1"/>
    <property type="molecule type" value="Genomic_DNA"/>
</dbReference>
<dbReference type="RefSeq" id="WP_069189071.1">
    <property type="nucleotide sequence ID" value="NZ_FLYE01000034.1"/>
</dbReference>
<protein>
    <recommendedName>
        <fullName evidence="4">Metal-binding protein</fullName>
    </recommendedName>
</protein>
<dbReference type="AlphaFoldDB" id="A0A1C3RIB1"/>
<accession>A0A1C3RIB1</accession>
<gene>
    <name evidence="2" type="ORF">MTBPR1_40023</name>
</gene>
<proteinExistence type="predicted"/>
<keyword evidence="1" id="KW-0732">Signal</keyword>
<sequence length="146" mass="16049">MTYFKIFSLLALLLFSAPSHAGQGAEIKVFKSPYCSCCTAWSEHLRENGFDVSEIKRDDMEAVKRQLGVPQQLESCHTALIDGYVIEGHVPADDIKRLIKERPKGAKGLSVPGMPIGSPGMEQGNHKDKYTTIIFGPEGMGAFARH</sequence>
<dbReference type="InterPro" id="IPR036249">
    <property type="entry name" value="Thioredoxin-like_sf"/>
</dbReference>
<evidence type="ECO:0008006" key="4">
    <source>
        <dbReference type="Google" id="ProtNLM"/>
    </source>
</evidence>
<dbReference type="SUPFAM" id="SSF52833">
    <property type="entry name" value="Thioredoxin-like"/>
    <property type="match status" value="1"/>
</dbReference>
<name>A0A1C3RIB1_9PROT</name>
<dbReference type="Pfam" id="PF04214">
    <property type="entry name" value="DUF411"/>
    <property type="match status" value="1"/>
</dbReference>
<evidence type="ECO:0000313" key="3">
    <source>
        <dbReference type="Proteomes" id="UP000231658"/>
    </source>
</evidence>